<dbReference type="CDD" id="cd00038">
    <property type="entry name" value="CAP_ED"/>
    <property type="match status" value="1"/>
</dbReference>
<dbReference type="InterPro" id="IPR018490">
    <property type="entry name" value="cNMP-bd_dom_sf"/>
</dbReference>
<sequence length="240" mass="26215">MRASEAAPPPPVTPEACARCEAREVSVCSVLSGDDLARLSHISVVSTVGEGETFITEGDPADHFFNITAGTAKLYKLLPDGRCQVTGFARTGDFLGLAAGAVYVFSAEALEPMRFCRFARSKLRGFLRDCPEMERRLLDLARNELVLAQEQMLLLGRKRARERLASFLLSWQQRAAPGPGNRLMLPMTRTDIADYLGLTIETISRTLSAFKKTRLIAQTALSELIILNGTELAAIAAGDR</sequence>
<protein>
    <submittedName>
        <fullName evidence="6">Crp/Fnr family transcriptional regulator</fullName>
    </submittedName>
</protein>
<dbReference type="PRINTS" id="PR00034">
    <property type="entry name" value="HTHCRP"/>
</dbReference>
<dbReference type="InterPro" id="IPR014710">
    <property type="entry name" value="RmlC-like_jellyroll"/>
</dbReference>
<dbReference type="PROSITE" id="PS51063">
    <property type="entry name" value="HTH_CRP_2"/>
    <property type="match status" value="1"/>
</dbReference>
<dbReference type="SMART" id="SM00100">
    <property type="entry name" value="cNMP"/>
    <property type="match status" value="1"/>
</dbReference>
<dbReference type="AlphaFoldDB" id="A0A8J4HC65"/>
<keyword evidence="2" id="KW-0238">DNA-binding</keyword>
<dbReference type="EMBL" id="DTQM01000248">
    <property type="protein sequence ID" value="HGC44150.1"/>
    <property type="molecule type" value="Genomic_DNA"/>
</dbReference>
<dbReference type="Gene3D" id="2.60.120.10">
    <property type="entry name" value="Jelly Rolls"/>
    <property type="match status" value="1"/>
</dbReference>
<feature type="domain" description="HTH crp-type" evidence="5">
    <location>
        <begin position="158"/>
        <end position="230"/>
    </location>
</feature>
<dbReference type="PROSITE" id="PS00042">
    <property type="entry name" value="HTH_CRP_1"/>
    <property type="match status" value="1"/>
</dbReference>
<feature type="domain" description="Cyclic nucleotide-binding" evidence="4">
    <location>
        <begin position="27"/>
        <end position="99"/>
    </location>
</feature>
<evidence type="ECO:0000256" key="2">
    <source>
        <dbReference type="ARBA" id="ARBA00023125"/>
    </source>
</evidence>
<name>A0A8J4HC65_9PROT</name>
<dbReference type="SUPFAM" id="SSF51206">
    <property type="entry name" value="cAMP-binding domain-like"/>
    <property type="match status" value="1"/>
</dbReference>
<dbReference type="InterPro" id="IPR018335">
    <property type="entry name" value="Tscrpt_reg_HTH_Crp-type_CS"/>
</dbReference>
<evidence type="ECO:0000259" key="5">
    <source>
        <dbReference type="PROSITE" id="PS51063"/>
    </source>
</evidence>
<dbReference type="CDD" id="cd00092">
    <property type="entry name" value="HTH_CRP"/>
    <property type="match status" value="1"/>
</dbReference>
<evidence type="ECO:0000313" key="6">
    <source>
        <dbReference type="EMBL" id="HGC44150.1"/>
    </source>
</evidence>
<reference evidence="6" key="1">
    <citation type="journal article" date="2020" name="mSystems">
        <title>Genome- and Community-Level Interaction Insights into Carbon Utilization and Element Cycling Functions of Hydrothermarchaeota in Hydrothermal Sediment.</title>
        <authorList>
            <person name="Zhou Z."/>
            <person name="Liu Y."/>
            <person name="Xu W."/>
            <person name="Pan J."/>
            <person name="Luo Z.H."/>
            <person name="Li M."/>
        </authorList>
    </citation>
    <scope>NUCLEOTIDE SEQUENCE</scope>
    <source>
        <strain evidence="6">SpSt-997</strain>
    </source>
</reference>
<accession>A0A8J4HC65</accession>
<evidence type="ECO:0000256" key="3">
    <source>
        <dbReference type="ARBA" id="ARBA00023163"/>
    </source>
</evidence>
<dbReference type="Gene3D" id="1.10.10.10">
    <property type="entry name" value="Winged helix-like DNA-binding domain superfamily/Winged helix DNA-binding domain"/>
    <property type="match status" value="1"/>
</dbReference>
<proteinExistence type="predicted"/>
<dbReference type="PANTHER" id="PTHR24567">
    <property type="entry name" value="CRP FAMILY TRANSCRIPTIONAL REGULATORY PROTEIN"/>
    <property type="match status" value="1"/>
</dbReference>
<keyword evidence="3" id="KW-0804">Transcription</keyword>
<dbReference type="GO" id="GO:0003700">
    <property type="term" value="F:DNA-binding transcription factor activity"/>
    <property type="evidence" value="ECO:0007669"/>
    <property type="project" value="InterPro"/>
</dbReference>
<dbReference type="SUPFAM" id="SSF46785">
    <property type="entry name" value="Winged helix' DNA-binding domain"/>
    <property type="match status" value="1"/>
</dbReference>
<dbReference type="Pfam" id="PF13545">
    <property type="entry name" value="HTH_Crp_2"/>
    <property type="match status" value="1"/>
</dbReference>
<dbReference type="InterPro" id="IPR050397">
    <property type="entry name" value="Env_Response_Regulators"/>
</dbReference>
<comment type="caution">
    <text evidence="6">The sequence shown here is derived from an EMBL/GenBank/DDBJ whole genome shotgun (WGS) entry which is preliminary data.</text>
</comment>
<evidence type="ECO:0000259" key="4">
    <source>
        <dbReference type="PROSITE" id="PS50042"/>
    </source>
</evidence>
<organism evidence="6">
    <name type="scientific">Acidicaldus sp</name>
    <dbReference type="NCBI Taxonomy" id="1872105"/>
    <lineage>
        <taxon>Bacteria</taxon>
        <taxon>Pseudomonadati</taxon>
        <taxon>Pseudomonadota</taxon>
        <taxon>Alphaproteobacteria</taxon>
        <taxon>Acetobacterales</taxon>
        <taxon>Acetobacteraceae</taxon>
        <taxon>Acidicaldus</taxon>
    </lineage>
</organism>
<keyword evidence="1" id="KW-0805">Transcription regulation</keyword>
<dbReference type="InterPro" id="IPR036390">
    <property type="entry name" value="WH_DNA-bd_sf"/>
</dbReference>
<dbReference type="InterPro" id="IPR012318">
    <property type="entry name" value="HTH_CRP"/>
</dbReference>
<dbReference type="InterPro" id="IPR000595">
    <property type="entry name" value="cNMP-bd_dom"/>
</dbReference>
<dbReference type="PANTHER" id="PTHR24567:SF75">
    <property type="entry name" value="FUMARATE AND NITRATE REDUCTION REGULATORY PROTEIN"/>
    <property type="match status" value="1"/>
</dbReference>
<dbReference type="Pfam" id="PF00027">
    <property type="entry name" value="cNMP_binding"/>
    <property type="match status" value="1"/>
</dbReference>
<dbReference type="PROSITE" id="PS50042">
    <property type="entry name" value="CNMP_BINDING_3"/>
    <property type="match status" value="1"/>
</dbReference>
<dbReference type="InterPro" id="IPR036388">
    <property type="entry name" value="WH-like_DNA-bd_sf"/>
</dbReference>
<gene>
    <name evidence="6" type="ORF">ENY07_13170</name>
</gene>
<dbReference type="GO" id="GO:0005829">
    <property type="term" value="C:cytosol"/>
    <property type="evidence" value="ECO:0007669"/>
    <property type="project" value="TreeGrafter"/>
</dbReference>
<dbReference type="GO" id="GO:0003677">
    <property type="term" value="F:DNA binding"/>
    <property type="evidence" value="ECO:0007669"/>
    <property type="project" value="UniProtKB-KW"/>
</dbReference>
<evidence type="ECO:0000256" key="1">
    <source>
        <dbReference type="ARBA" id="ARBA00023015"/>
    </source>
</evidence>
<dbReference type="SMART" id="SM00419">
    <property type="entry name" value="HTH_CRP"/>
    <property type="match status" value="1"/>
</dbReference>